<evidence type="ECO:0000313" key="1">
    <source>
        <dbReference type="EMBL" id="GFX94042.1"/>
    </source>
</evidence>
<comment type="caution">
    <text evidence="1">The sequence shown here is derived from an EMBL/GenBank/DDBJ whole genome shotgun (WGS) entry which is preliminary data.</text>
</comment>
<evidence type="ECO:0000313" key="2">
    <source>
        <dbReference type="Proteomes" id="UP000887159"/>
    </source>
</evidence>
<accession>A0A8X6RK14</accession>
<sequence>MAGTLRPLFDSVVGGGTLGRSYFHAYGSNAAVPSSTWNEGTEIGLKIRIRRFSCENEICCTIGLVYQQTFLDFPLLVAPHSSLNSGRGIICEPDSLSRVSQKSLKVFQNRV</sequence>
<reference evidence="1" key="1">
    <citation type="submission" date="2020-08" db="EMBL/GenBank/DDBJ databases">
        <title>Multicomponent nature underlies the extraordinary mechanical properties of spider dragline silk.</title>
        <authorList>
            <person name="Kono N."/>
            <person name="Nakamura H."/>
            <person name="Mori M."/>
            <person name="Yoshida Y."/>
            <person name="Ohtoshi R."/>
            <person name="Malay A.D."/>
            <person name="Moran D.A.P."/>
            <person name="Tomita M."/>
            <person name="Numata K."/>
            <person name="Arakawa K."/>
        </authorList>
    </citation>
    <scope>NUCLEOTIDE SEQUENCE</scope>
</reference>
<name>A0A8X6RK14_TRICX</name>
<dbReference type="AlphaFoldDB" id="A0A8X6RK14"/>
<dbReference type="EMBL" id="BMAU01021176">
    <property type="protein sequence ID" value="GFX94042.1"/>
    <property type="molecule type" value="Genomic_DNA"/>
</dbReference>
<protein>
    <submittedName>
        <fullName evidence="1">Uncharacterized protein</fullName>
    </submittedName>
</protein>
<keyword evidence="2" id="KW-1185">Reference proteome</keyword>
<organism evidence="1 2">
    <name type="scientific">Trichonephila clavipes</name>
    <name type="common">Golden silk orbweaver</name>
    <name type="synonym">Nephila clavipes</name>
    <dbReference type="NCBI Taxonomy" id="2585209"/>
    <lineage>
        <taxon>Eukaryota</taxon>
        <taxon>Metazoa</taxon>
        <taxon>Ecdysozoa</taxon>
        <taxon>Arthropoda</taxon>
        <taxon>Chelicerata</taxon>
        <taxon>Arachnida</taxon>
        <taxon>Araneae</taxon>
        <taxon>Araneomorphae</taxon>
        <taxon>Entelegynae</taxon>
        <taxon>Araneoidea</taxon>
        <taxon>Nephilidae</taxon>
        <taxon>Trichonephila</taxon>
    </lineage>
</organism>
<dbReference type="Proteomes" id="UP000887159">
    <property type="component" value="Unassembled WGS sequence"/>
</dbReference>
<gene>
    <name evidence="1" type="ORF">TNCV_3414041</name>
</gene>
<proteinExistence type="predicted"/>